<comment type="caution">
    <text evidence="1">The sequence shown here is derived from an EMBL/GenBank/DDBJ whole genome shotgun (WGS) entry which is preliminary data.</text>
</comment>
<dbReference type="RefSeq" id="WP_382775218.1">
    <property type="nucleotide sequence ID" value="NZ_JBHXED010000065.1"/>
</dbReference>
<sequence>MSTPTTPSLSFVPSSGDKSWGPEWVPLDVFREPTAVEELPQSAFLWDNFKVDVSLRIGSGDFSNTAASVCVLDFVLMLQAARVTLRHERLAVLELSDRQDEWRFTRDEELVGLRTRYATREGWHFRPAEGHCSVREFDILVERSLRDALALIFSRQPATRRNPYLHALATSGFDAA</sequence>
<evidence type="ECO:0000313" key="2">
    <source>
        <dbReference type="Proteomes" id="UP001598352"/>
    </source>
</evidence>
<protein>
    <submittedName>
        <fullName evidence="1">Uncharacterized protein</fullName>
    </submittedName>
</protein>
<accession>A0ABW6F4L3</accession>
<gene>
    <name evidence="1" type="ORF">ACFWOQ_21790</name>
</gene>
<dbReference type="Proteomes" id="UP001598352">
    <property type="component" value="Unassembled WGS sequence"/>
</dbReference>
<proteinExistence type="predicted"/>
<keyword evidence="2" id="KW-1185">Reference proteome</keyword>
<dbReference type="EMBL" id="JBHXKZ010000018">
    <property type="protein sequence ID" value="MFD4825203.1"/>
    <property type="molecule type" value="Genomic_DNA"/>
</dbReference>
<evidence type="ECO:0000313" key="1">
    <source>
        <dbReference type="EMBL" id="MFD4825203.1"/>
    </source>
</evidence>
<organism evidence="1 2">
    <name type="scientific">Streptomyces rubiginosohelvolus</name>
    <dbReference type="NCBI Taxonomy" id="67362"/>
    <lineage>
        <taxon>Bacteria</taxon>
        <taxon>Bacillati</taxon>
        <taxon>Actinomycetota</taxon>
        <taxon>Actinomycetes</taxon>
        <taxon>Kitasatosporales</taxon>
        <taxon>Streptomycetaceae</taxon>
        <taxon>Streptomyces</taxon>
    </lineage>
</organism>
<reference evidence="1 2" key="1">
    <citation type="submission" date="2024-09" db="EMBL/GenBank/DDBJ databases">
        <title>The Natural Products Discovery Center: Release of the First 8490 Sequenced Strains for Exploring Actinobacteria Biosynthetic Diversity.</title>
        <authorList>
            <person name="Kalkreuter E."/>
            <person name="Kautsar S.A."/>
            <person name="Yang D."/>
            <person name="Bader C.D."/>
            <person name="Teijaro C.N."/>
            <person name="Fluegel L."/>
            <person name="Davis C.M."/>
            <person name="Simpson J.R."/>
            <person name="Lauterbach L."/>
            <person name="Steele A.D."/>
            <person name="Gui C."/>
            <person name="Meng S."/>
            <person name="Li G."/>
            <person name="Viehrig K."/>
            <person name="Ye F."/>
            <person name="Su P."/>
            <person name="Kiefer A.F."/>
            <person name="Nichols A."/>
            <person name="Cepeda A.J."/>
            <person name="Yan W."/>
            <person name="Fan B."/>
            <person name="Jiang Y."/>
            <person name="Adhikari A."/>
            <person name="Zheng C.-J."/>
            <person name="Schuster L."/>
            <person name="Cowan T.M."/>
            <person name="Smanski M.J."/>
            <person name="Chevrette M.G."/>
            <person name="De Carvalho L.P.S."/>
            <person name="Shen B."/>
        </authorList>
    </citation>
    <scope>NUCLEOTIDE SEQUENCE [LARGE SCALE GENOMIC DNA]</scope>
    <source>
        <strain evidence="1 2">NPDC058428</strain>
    </source>
</reference>
<name>A0ABW6F4L3_9ACTN</name>